<dbReference type="HOGENOM" id="CLU_180634_0_0_9"/>
<name>A7VZE6_9FIRM</name>
<reference evidence="1 3" key="1">
    <citation type="submission" date="2007-08" db="EMBL/GenBank/DDBJ databases">
        <title>Draft genome sequence of Clostridium leptum (DSM 753).</title>
        <authorList>
            <person name="Sudarsanam P."/>
            <person name="Ley R."/>
            <person name="Guruge J."/>
            <person name="Turnbaugh P.J."/>
            <person name="Mahowald M."/>
            <person name="Liep D."/>
            <person name="Gordon J."/>
        </authorList>
    </citation>
    <scope>NUCLEOTIDE SEQUENCE [LARGE SCALE GENOMIC DNA]</scope>
    <source>
        <strain evidence="1 3">DSM 753</strain>
    </source>
</reference>
<dbReference type="EMBL" id="ABCB02000022">
    <property type="protein sequence ID" value="EDO59288.1"/>
    <property type="molecule type" value="Genomic_DNA"/>
</dbReference>
<reference evidence="1 3" key="2">
    <citation type="submission" date="2007-08" db="EMBL/GenBank/DDBJ databases">
        <authorList>
            <person name="Fulton L."/>
            <person name="Clifton S."/>
            <person name="Fulton B."/>
            <person name="Xu J."/>
            <person name="Minx P."/>
            <person name="Pepin K.H."/>
            <person name="Johnson M."/>
            <person name="Thiruvilangam P."/>
            <person name="Bhonagiri V."/>
            <person name="Nash W.E."/>
            <person name="Wang C."/>
            <person name="Mardis E.R."/>
            <person name="Wilson R.K."/>
        </authorList>
    </citation>
    <scope>NUCLEOTIDE SEQUENCE [LARGE SCALE GENOMIC DNA]</scope>
    <source>
        <strain evidence="1 3">DSM 753</strain>
    </source>
</reference>
<evidence type="ECO:0000313" key="3">
    <source>
        <dbReference type="Proteomes" id="UP000003490"/>
    </source>
</evidence>
<dbReference type="Proteomes" id="UP000003490">
    <property type="component" value="Unassembled WGS sequence"/>
</dbReference>
<organism evidence="1 3">
    <name type="scientific">[Clostridium] leptum DSM 753</name>
    <dbReference type="NCBI Taxonomy" id="428125"/>
    <lineage>
        <taxon>Bacteria</taxon>
        <taxon>Bacillati</taxon>
        <taxon>Bacillota</taxon>
        <taxon>Clostridia</taxon>
        <taxon>Eubacteriales</taxon>
        <taxon>Oscillospiraceae</taxon>
        <taxon>Oscillospiraceae incertae sedis</taxon>
    </lineage>
</organism>
<gene>
    <name evidence="2" type="ORF">CH238_12095</name>
    <name evidence="1" type="ORF">CLOLEP_03976</name>
</gene>
<dbReference type="OrthoDB" id="2054814at2"/>
<evidence type="ECO:0000313" key="4">
    <source>
        <dbReference type="Proteomes" id="UP000220611"/>
    </source>
</evidence>
<protein>
    <submittedName>
        <fullName evidence="2">Plasmid segregation centromere-binding protein ParR</fullName>
    </submittedName>
</protein>
<evidence type="ECO:0000313" key="2">
    <source>
        <dbReference type="EMBL" id="PEQ23711.1"/>
    </source>
</evidence>
<comment type="caution">
    <text evidence="1">The sequence shown here is derived from an EMBL/GenBank/DDBJ whole genome shotgun (WGS) entry which is preliminary data.</text>
</comment>
<evidence type="ECO:0000313" key="1">
    <source>
        <dbReference type="EMBL" id="EDO59288.1"/>
    </source>
</evidence>
<proteinExistence type="predicted"/>
<dbReference type="EMBL" id="NOXF01000011">
    <property type="protein sequence ID" value="PEQ23711.1"/>
    <property type="molecule type" value="Genomic_DNA"/>
</dbReference>
<keyword evidence="4" id="KW-1185">Reference proteome</keyword>
<sequence>MSRPRFSFRPNLQNEEHRKAWDILKSVPEGQRNTFIARAILENVRQDTLENTLRRVLREELRASPVQPEAEQEDTIPQEMLHFLDSLS</sequence>
<accession>A7VZE6</accession>
<dbReference type="AlphaFoldDB" id="A7VZE6"/>
<dbReference type="eggNOG" id="ENOG50334DG">
    <property type="taxonomic scope" value="Bacteria"/>
</dbReference>
<reference evidence="2 4" key="3">
    <citation type="submission" date="2017-07" db="EMBL/GenBank/DDBJ databases">
        <title>Prevalence of linear plasmids in Cutibacterium (Propionibacterium) acnes isolates obtained from prostatic tissue.</title>
        <authorList>
            <person name="Davidsson S."/>
            <person name="Carlsson J."/>
            <person name="Molling P."/>
            <person name="Andren O."/>
            <person name="Andersson S.-O."/>
            <person name="Brzuszkiewicz E."/>
            <person name="Poehlein A."/>
            <person name="Al-Zeer M."/>
            <person name="Brinkmann V."/>
            <person name="Scavenius C."/>
            <person name="Nazipi S."/>
            <person name="Soderquist B."/>
            <person name="Bruggemann H."/>
        </authorList>
    </citation>
    <scope>NUCLEOTIDE SEQUENCE [LARGE SCALE GENOMIC DNA]</scope>
    <source>
        <strain evidence="2 4">DSM 753</strain>
    </source>
</reference>
<dbReference type="Proteomes" id="UP000220611">
    <property type="component" value="Unassembled WGS sequence"/>
</dbReference>